<keyword evidence="5" id="KW-0813">Transport</keyword>
<dbReference type="InterPro" id="IPR034294">
    <property type="entry name" value="Aquaporin_transptr"/>
</dbReference>
<evidence type="ECO:0000256" key="6">
    <source>
        <dbReference type="SAM" id="Phobius"/>
    </source>
</evidence>
<dbReference type="Pfam" id="PF00230">
    <property type="entry name" value="MIP"/>
    <property type="match status" value="1"/>
</dbReference>
<feature type="transmembrane region" description="Helical" evidence="6">
    <location>
        <begin position="220"/>
        <end position="238"/>
    </location>
</feature>
<name>A0A5E4NEE9_9HEMI</name>
<dbReference type="AlphaFoldDB" id="A0A5E4NEE9"/>
<dbReference type="PRINTS" id="PR00783">
    <property type="entry name" value="MINTRINSICP"/>
</dbReference>
<feature type="transmembrane region" description="Helical" evidence="6">
    <location>
        <begin position="250"/>
        <end position="270"/>
    </location>
</feature>
<feature type="transmembrane region" description="Helical" evidence="6">
    <location>
        <begin position="290"/>
        <end position="311"/>
    </location>
</feature>
<reference evidence="7 8" key="1">
    <citation type="submission" date="2019-08" db="EMBL/GenBank/DDBJ databases">
        <authorList>
            <person name="Alioto T."/>
            <person name="Alioto T."/>
            <person name="Gomez Garrido J."/>
        </authorList>
    </citation>
    <scope>NUCLEOTIDE SEQUENCE [LARGE SCALE GENOMIC DNA]</scope>
</reference>
<evidence type="ECO:0000256" key="3">
    <source>
        <dbReference type="ARBA" id="ARBA00022989"/>
    </source>
</evidence>
<evidence type="ECO:0000256" key="5">
    <source>
        <dbReference type="RuleBase" id="RU000477"/>
    </source>
</evidence>
<feature type="transmembrane region" description="Helical" evidence="6">
    <location>
        <begin position="94"/>
        <end position="117"/>
    </location>
</feature>
<gene>
    <name evidence="7" type="ORF">CINCED_3A000152</name>
</gene>
<feature type="transmembrane region" description="Helical" evidence="6">
    <location>
        <begin position="129"/>
        <end position="149"/>
    </location>
</feature>
<accession>A0A5E4NEE9</accession>
<dbReference type="EMBL" id="CABPRJ010002368">
    <property type="protein sequence ID" value="VVC43224.1"/>
    <property type="molecule type" value="Genomic_DNA"/>
</dbReference>
<evidence type="ECO:0000313" key="7">
    <source>
        <dbReference type="EMBL" id="VVC43224.1"/>
    </source>
</evidence>
<dbReference type="OrthoDB" id="3222at2759"/>
<comment type="similarity">
    <text evidence="5">Belongs to the MIP/aquaporin (TC 1.A.8) family.</text>
</comment>
<keyword evidence="2 5" id="KW-0812">Transmembrane</keyword>
<dbReference type="InterPro" id="IPR023271">
    <property type="entry name" value="Aquaporin-like"/>
</dbReference>
<evidence type="ECO:0000256" key="1">
    <source>
        <dbReference type="ARBA" id="ARBA00004141"/>
    </source>
</evidence>
<dbReference type="GO" id="GO:0015267">
    <property type="term" value="F:channel activity"/>
    <property type="evidence" value="ECO:0007669"/>
    <property type="project" value="InterPro"/>
</dbReference>
<comment type="subcellular location">
    <subcellularLocation>
        <location evidence="1">Membrane</location>
        <topology evidence="1">Multi-pass membrane protein</topology>
    </subcellularLocation>
</comment>
<dbReference type="SUPFAM" id="SSF81338">
    <property type="entry name" value="Aquaporin-like"/>
    <property type="match status" value="1"/>
</dbReference>
<evidence type="ECO:0000313" key="8">
    <source>
        <dbReference type="Proteomes" id="UP000325440"/>
    </source>
</evidence>
<dbReference type="PANTHER" id="PTHR19139:SF270">
    <property type="entry name" value="ENTOMOGLYCEROPORIN 1-RELATED"/>
    <property type="match status" value="1"/>
</dbReference>
<keyword evidence="3 6" id="KW-1133">Transmembrane helix</keyword>
<dbReference type="InterPro" id="IPR000425">
    <property type="entry name" value="MIP"/>
</dbReference>
<evidence type="ECO:0000256" key="4">
    <source>
        <dbReference type="ARBA" id="ARBA00023136"/>
    </source>
</evidence>
<feature type="transmembrane region" description="Helical" evidence="6">
    <location>
        <begin position="156"/>
        <end position="178"/>
    </location>
</feature>
<dbReference type="Proteomes" id="UP000325440">
    <property type="component" value="Unassembled WGS sequence"/>
</dbReference>
<dbReference type="PANTHER" id="PTHR19139">
    <property type="entry name" value="AQUAPORIN TRANSPORTER"/>
    <property type="match status" value="1"/>
</dbReference>
<protein>
    <submittedName>
        <fullName evidence="7">Aquaporin-like,Major intrinsic protein</fullName>
    </submittedName>
</protein>
<proteinExistence type="inferred from homology"/>
<keyword evidence="4 6" id="KW-0472">Membrane</keyword>
<organism evidence="7 8">
    <name type="scientific">Cinara cedri</name>
    <dbReference type="NCBI Taxonomy" id="506608"/>
    <lineage>
        <taxon>Eukaryota</taxon>
        <taxon>Metazoa</taxon>
        <taxon>Ecdysozoa</taxon>
        <taxon>Arthropoda</taxon>
        <taxon>Hexapoda</taxon>
        <taxon>Insecta</taxon>
        <taxon>Pterygota</taxon>
        <taxon>Neoptera</taxon>
        <taxon>Paraneoptera</taxon>
        <taxon>Hemiptera</taxon>
        <taxon>Sternorrhyncha</taxon>
        <taxon>Aphidomorpha</taxon>
        <taxon>Aphidoidea</taxon>
        <taxon>Aphididae</taxon>
        <taxon>Lachninae</taxon>
        <taxon>Cinara</taxon>
    </lineage>
</organism>
<dbReference type="GO" id="GO:0005886">
    <property type="term" value="C:plasma membrane"/>
    <property type="evidence" value="ECO:0007669"/>
    <property type="project" value="TreeGrafter"/>
</dbReference>
<dbReference type="Gene3D" id="1.20.1080.10">
    <property type="entry name" value="Glycerol uptake facilitator protein"/>
    <property type="match status" value="1"/>
</dbReference>
<keyword evidence="8" id="KW-1185">Reference proteome</keyword>
<evidence type="ECO:0000256" key="2">
    <source>
        <dbReference type="ARBA" id="ARBA00022692"/>
    </source>
</evidence>
<sequence length="321" mass="34902">MITGLVTADGNERYTWIDQDTLQEKIWFDSNMSASPDQLLVTPTDGQKSPSAVFEVPTSELKKNYKFCTTPEKSLTGSTEHNSQLFERPPWQKLLLIFFAELIGTACLMFFGCMGLVSKSRDGELSPYSGAISFACVVAVVIVMIGHISNCHINPCVTLCAVLLGKLPLITALVYFVAEFSGALIGYGTLVALAPYNILDPSEGVCVTTLVSGITETQGLLIEAITTGLLMLLVCAVWDPRSGNGDCASLKFLVIIFLTSVVVGPFTGNSLNPVRSLAPAIYNNSWTSHWIYWVGPFSGTIVSTLFYKYVFMALDSGERDK</sequence>